<keyword evidence="6" id="KW-0472">Membrane</keyword>
<organism evidence="9 10">
    <name type="scientific">Thermaerobacter composti</name>
    <dbReference type="NCBI Taxonomy" id="554949"/>
    <lineage>
        <taxon>Bacteria</taxon>
        <taxon>Bacillati</taxon>
        <taxon>Bacillota</taxon>
        <taxon>Clostridia</taxon>
        <taxon>Eubacteriales</taxon>
        <taxon>Clostridiales Family XVII. Incertae Sedis</taxon>
        <taxon>Thermaerobacter</taxon>
    </lineage>
</organism>
<dbReference type="InterPro" id="IPR051263">
    <property type="entry name" value="C-type_cytochrome_biogenesis"/>
</dbReference>
<keyword evidence="10" id="KW-1185">Reference proteome</keyword>
<evidence type="ECO:0000259" key="8">
    <source>
        <dbReference type="Pfam" id="PF03918"/>
    </source>
</evidence>
<evidence type="ECO:0000256" key="2">
    <source>
        <dbReference type="ARBA" id="ARBA00022617"/>
    </source>
</evidence>
<dbReference type="PANTHER" id="PTHR47870:SF4">
    <property type="entry name" value="CYTOCHROME C-TYPE BIOGENESIS PROTEIN CYCH"/>
    <property type="match status" value="1"/>
</dbReference>
<protein>
    <recommendedName>
        <fullName evidence="6">Cytochrome c-type biogenesis protein</fullName>
    </recommendedName>
</protein>
<dbReference type="Pfam" id="PF03918">
    <property type="entry name" value="CcmH"/>
    <property type="match status" value="1"/>
</dbReference>
<evidence type="ECO:0000256" key="3">
    <source>
        <dbReference type="ARBA" id="ARBA00022723"/>
    </source>
</evidence>
<evidence type="ECO:0000313" key="9">
    <source>
        <dbReference type="EMBL" id="WPD18815.1"/>
    </source>
</evidence>
<keyword evidence="2 6" id="KW-0349">Heme</keyword>
<gene>
    <name evidence="9" type="ORF">Q5761_10685</name>
</gene>
<evidence type="ECO:0000313" key="10">
    <source>
        <dbReference type="Proteomes" id="UP001304683"/>
    </source>
</evidence>
<feature type="region of interest" description="Disordered" evidence="7">
    <location>
        <begin position="137"/>
        <end position="208"/>
    </location>
</feature>
<evidence type="ECO:0000256" key="4">
    <source>
        <dbReference type="ARBA" id="ARBA00022729"/>
    </source>
</evidence>
<dbReference type="InterPro" id="IPR005616">
    <property type="entry name" value="CcmH/CycL/Ccl2/NrfF_N"/>
</dbReference>
<feature type="transmembrane region" description="Helical" evidence="6">
    <location>
        <begin position="102"/>
        <end position="125"/>
    </location>
</feature>
<reference evidence="9 10" key="1">
    <citation type="submission" date="2023-08" db="EMBL/GenBank/DDBJ databases">
        <title>Genome sequence of Thermaerobacter compostii strain Ins1, a spore-forming filamentous bacterium isolated from a deep geothermal reservoir.</title>
        <authorList>
            <person name="Bregnard D."/>
            <person name="Gonzalez D."/>
            <person name="Junier P."/>
        </authorList>
    </citation>
    <scope>NUCLEOTIDE SEQUENCE [LARGE SCALE GENOMIC DNA]</scope>
    <source>
        <strain evidence="9 10">Ins1</strain>
    </source>
</reference>
<evidence type="ECO:0000256" key="6">
    <source>
        <dbReference type="RuleBase" id="RU364112"/>
    </source>
</evidence>
<feature type="compositionally biased region" description="Low complexity" evidence="7">
    <location>
        <begin position="137"/>
        <end position="146"/>
    </location>
</feature>
<evidence type="ECO:0000256" key="1">
    <source>
        <dbReference type="ARBA" id="ARBA00010342"/>
    </source>
</evidence>
<dbReference type="Proteomes" id="UP001304683">
    <property type="component" value="Chromosome"/>
</dbReference>
<name>A0ABZ0QR01_9FIRM</name>
<dbReference type="CDD" id="cd16378">
    <property type="entry name" value="CcmH_N"/>
    <property type="match status" value="1"/>
</dbReference>
<dbReference type="EMBL" id="CP132508">
    <property type="protein sequence ID" value="WPD18815.1"/>
    <property type="molecule type" value="Genomic_DNA"/>
</dbReference>
<keyword evidence="3 6" id="KW-0479">Metal-binding</keyword>
<dbReference type="Gene3D" id="1.10.8.640">
    <property type="entry name" value="Cytochrome C biogenesis protein"/>
    <property type="match status" value="1"/>
</dbReference>
<proteinExistence type="inferred from homology"/>
<sequence length="208" mass="22655">MSRPSWPWIVVLAATLVLAPWLAWHLGQADPLEREARSLERALRCPVCEGQSVADSNSAVALQMRQEIRRMLAQGRSRDEILQTFADRYGAWVVYMPPRHGWYLLGWAGPFLAVAAGAGVLVWWWRGRRPDLGGLSAGAAPAAATPPDVPSRPAAVASGDEPAVRGAPSPQAPPDDGRLDRTPRTGDAASRDDRAPAVPLDDEVRRWM</sequence>
<feature type="compositionally biased region" description="Basic and acidic residues" evidence="7">
    <location>
        <begin position="175"/>
        <end position="195"/>
    </location>
</feature>
<dbReference type="InterPro" id="IPR038297">
    <property type="entry name" value="CcmH/CycL/NrfF/Ccl2_sf"/>
</dbReference>
<evidence type="ECO:0000256" key="5">
    <source>
        <dbReference type="ARBA" id="ARBA00023004"/>
    </source>
</evidence>
<feature type="domain" description="CcmH/CycL/Ccl2/NrfF N-terminal" evidence="8">
    <location>
        <begin position="30"/>
        <end position="129"/>
    </location>
</feature>
<keyword evidence="6" id="KW-1133">Transmembrane helix</keyword>
<keyword evidence="5 6" id="KW-0408">Iron</keyword>
<comment type="similarity">
    <text evidence="1 6">Belongs to the CcmH/CycL/Ccl2/NrfF family.</text>
</comment>
<evidence type="ECO:0000256" key="7">
    <source>
        <dbReference type="SAM" id="MobiDB-lite"/>
    </source>
</evidence>
<dbReference type="PANTHER" id="PTHR47870">
    <property type="entry name" value="CYTOCHROME C-TYPE BIOGENESIS PROTEIN CCMH"/>
    <property type="match status" value="1"/>
</dbReference>
<keyword evidence="4 6" id="KW-0732">Signal</keyword>
<keyword evidence="6" id="KW-0812">Transmembrane</keyword>
<dbReference type="RefSeq" id="WP_318750587.1">
    <property type="nucleotide sequence ID" value="NZ_CP132508.1"/>
</dbReference>
<accession>A0ABZ0QR01</accession>
<comment type="function">
    <text evidence="6">Possible subunit of a heme lyase.</text>
</comment>